<feature type="region of interest" description="Disordered" evidence="2">
    <location>
        <begin position="451"/>
        <end position="492"/>
    </location>
</feature>
<dbReference type="GO" id="GO:0000055">
    <property type="term" value="P:ribosomal large subunit export from nucleus"/>
    <property type="evidence" value="ECO:0007669"/>
    <property type="project" value="TreeGrafter"/>
</dbReference>
<keyword evidence="5" id="KW-1185">Reference proteome</keyword>
<evidence type="ECO:0000256" key="2">
    <source>
        <dbReference type="SAM" id="MobiDB-lite"/>
    </source>
</evidence>
<organism evidence="4 5">
    <name type="scientific">Pelagomonas calceolata</name>
    <dbReference type="NCBI Taxonomy" id="35677"/>
    <lineage>
        <taxon>Eukaryota</taxon>
        <taxon>Sar</taxon>
        <taxon>Stramenopiles</taxon>
        <taxon>Ochrophyta</taxon>
        <taxon>Pelagophyceae</taxon>
        <taxon>Pelagomonadales</taxon>
        <taxon>Pelagomonadaceae</taxon>
        <taxon>Pelagomonas</taxon>
    </lineage>
</organism>
<sequence length="539" mass="59349">MAVHVSRAEFEAQAGRSTLPTISCPECGVPTIARDDGFLCLDCVRATYDWRAPLEAHLKKHPKLLTLRRCTGCDRVETTAANKKERRWERGDRDTDELLAVLLRRVKAQLFGKKALDLVDGLSAGLKAGDPLALRDARLVWTEPHSRRLKLEVDVAHASVRQRLLLEFVEERCKCADCAGEARERRNRKMGKGGGDFGARVQIRAHGGSCARTMRSLEDAIRAIGKTGLMFGAARLPRGKGLDVDFAQEKDGDRFVDELRRAGRAPLRVASKTRKLVTHVATRADVYSRRRCGSPVDVPTQDPKANTVEYQKTILLEVPPISKWDLVVKEPRGGGGPALYLVSSVRREIRLDRVDGVGEEEVNGEQFFRKPFESVASADALIDVRVVDAVPLDDTSVMVQRHEGDAPVQADASRLPLASQKSDAVVKAYDVESIVGADVKTSSRYVLVAPGGKRDVGDSTTTASTVLSRKQQRHAKRRANSSASVASDAPTERDFGEIEFRELLDQPDAIPEEGEELDLERLRIASEDSEALDAEFFGA</sequence>
<dbReference type="AlphaFoldDB" id="A0A8J2WNR9"/>
<feature type="domain" description="Nmd3 N-terminal" evidence="3">
    <location>
        <begin position="24"/>
        <end position="279"/>
    </location>
</feature>
<dbReference type="OrthoDB" id="203821at2759"/>
<dbReference type="PANTHER" id="PTHR12746">
    <property type="entry name" value="NONSENSE-MEDIATED MRNA DECAY PROTEIN 3"/>
    <property type="match status" value="1"/>
</dbReference>
<dbReference type="InterPro" id="IPR007064">
    <property type="entry name" value="Nmd3_N"/>
</dbReference>
<accession>A0A8J2WNR9</accession>
<dbReference type="GO" id="GO:0005634">
    <property type="term" value="C:nucleus"/>
    <property type="evidence" value="ECO:0007669"/>
    <property type="project" value="UniProtKB-SubCell"/>
</dbReference>
<keyword evidence="1" id="KW-0963">Cytoplasm</keyword>
<evidence type="ECO:0000259" key="3">
    <source>
        <dbReference type="Pfam" id="PF04981"/>
    </source>
</evidence>
<dbReference type="InterPro" id="IPR039768">
    <property type="entry name" value="Nmd3"/>
</dbReference>
<keyword evidence="1" id="KW-0539">Nucleus</keyword>
<gene>
    <name evidence="4" type="ORF">PECAL_4P18750</name>
</gene>
<reference evidence="4" key="1">
    <citation type="submission" date="2021-11" db="EMBL/GenBank/DDBJ databases">
        <authorList>
            <consortium name="Genoscope - CEA"/>
            <person name="William W."/>
        </authorList>
    </citation>
    <scope>NUCLEOTIDE SEQUENCE</scope>
</reference>
<comment type="subcellular location">
    <subcellularLocation>
        <location evidence="1">Cytoplasm</location>
    </subcellularLocation>
    <subcellularLocation>
        <location evidence="1">Nucleus</location>
    </subcellularLocation>
</comment>
<keyword evidence="1" id="KW-0653">Protein transport</keyword>
<protein>
    <recommendedName>
        <fullName evidence="1">60S ribosomal export protein NMD3</fullName>
    </recommendedName>
</protein>
<comment type="function">
    <text evidence="1">Acts as an adapter for the XPO1/CRM1-mediated export of the 60S ribosomal subunit.</text>
</comment>
<keyword evidence="1" id="KW-0813">Transport</keyword>
<dbReference type="GO" id="GO:0005737">
    <property type="term" value="C:cytoplasm"/>
    <property type="evidence" value="ECO:0007669"/>
    <property type="project" value="UniProtKB-SubCell"/>
</dbReference>
<dbReference type="Proteomes" id="UP000789595">
    <property type="component" value="Unassembled WGS sequence"/>
</dbReference>
<dbReference type="GO" id="GO:0015031">
    <property type="term" value="P:protein transport"/>
    <property type="evidence" value="ECO:0007669"/>
    <property type="project" value="UniProtKB-KW"/>
</dbReference>
<feature type="compositionally biased region" description="Polar residues" evidence="2">
    <location>
        <begin position="458"/>
        <end position="469"/>
    </location>
</feature>
<evidence type="ECO:0000313" key="4">
    <source>
        <dbReference type="EMBL" id="CAH0374580.1"/>
    </source>
</evidence>
<evidence type="ECO:0000313" key="5">
    <source>
        <dbReference type="Proteomes" id="UP000789595"/>
    </source>
</evidence>
<dbReference type="Pfam" id="PF04981">
    <property type="entry name" value="NMD3"/>
    <property type="match status" value="1"/>
</dbReference>
<dbReference type="EMBL" id="CAKKNE010000004">
    <property type="protein sequence ID" value="CAH0374580.1"/>
    <property type="molecule type" value="Genomic_DNA"/>
</dbReference>
<evidence type="ECO:0000256" key="1">
    <source>
        <dbReference type="RuleBase" id="RU364108"/>
    </source>
</evidence>
<comment type="similarity">
    <text evidence="1">Belongs to the NMD3 family.</text>
</comment>
<dbReference type="GO" id="GO:0043023">
    <property type="term" value="F:ribosomal large subunit binding"/>
    <property type="evidence" value="ECO:0007669"/>
    <property type="project" value="InterPro"/>
</dbReference>
<dbReference type="PANTHER" id="PTHR12746:SF2">
    <property type="entry name" value="60S RIBOSOMAL EXPORT PROTEIN NMD3"/>
    <property type="match status" value="1"/>
</dbReference>
<name>A0A8J2WNR9_9STRA</name>
<comment type="caution">
    <text evidence="4">The sequence shown here is derived from an EMBL/GenBank/DDBJ whole genome shotgun (WGS) entry which is preliminary data.</text>
</comment>
<proteinExistence type="inferred from homology"/>
<feature type="compositionally biased region" description="Basic residues" evidence="2">
    <location>
        <begin position="470"/>
        <end position="479"/>
    </location>
</feature>